<dbReference type="STRING" id="1006006.Mcup_0878"/>
<proteinExistence type="predicted"/>
<dbReference type="InterPro" id="IPR011701">
    <property type="entry name" value="MFS"/>
</dbReference>
<protein>
    <submittedName>
        <fullName evidence="2">Major facilitator transporter</fullName>
    </submittedName>
</protein>
<dbReference type="AlphaFoldDB" id="F4G2D5"/>
<reference evidence="2 3" key="1">
    <citation type="journal article" date="2011" name="J. Bacteriol.">
        <title>Complete genome sequence of Metallosphaera cuprina, a metal sulfide-oxidizing archaeon from a hot spring.</title>
        <authorList>
            <person name="Liu L.J."/>
            <person name="You X.Y."/>
            <person name="Zheng H."/>
            <person name="Wang S."/>
            <person name="Jiang C.Y."/>
            <person name="Liu S.J."/>
        </authorList>
    </citation>
    <scope>NUCLEOTIDE SEQUENCE [LARGE SCALE GENOMIC DNA]</scope>
    <source>
        <strain evidence="2 3">Ar-4</strain>
    </source>
</reference>
<dbReference type="Gene3D" id="1.20.1250.20">
    <property type="entry name" value="MFS general substrate transporter like domains"/>
    <property type="match status" value="1"/>
</dbReference>
<evidence type="ECO:0000313" key="2">
    <source>
        <dbReference type="EMBL" id="AEB94983.1"/>
    </source>
</evidence>
<gene>
    <name evidence="2" type="ordered locus">Mcup_0878</name>
</gene>
<feature type="transmembrane region" description="Helical" evidence="1">
    <location>
        <begin position="240"/>
        <end position="266"/>
    </location>
</feature>
<dbReference type="PANTHER" id="PTHR23526">
    <property type="entry name" value="INTEGRAL MEMBRANE TRANSPORT PROTEIN-RELATED"/>
    <property type="match status" value="1"/>
</dbReference>
<feature type="transmembrane region" description="Helical" evidence="1">
    <location>
        <begin position="122"/>
        <end position="142"/>
    </location>
</feature>
<sequence>MSVMGWNLIMERVSSTSRGEILTQYNAYANVGGLIATLGAGLFVGSSLQLIKVPFILSGIIFLFAIPIIRKSDVDYEDPRRKFHLPEGMSSFLLLTTIFTFFWSFAWPLFPLAQIYIFHMDYTNIAIIAVISGLSSLAFRRFVARLVTKRRTTAMFLGRALLTVFPLSYALAPNVYYIYASEIVAGLTNMIGTSAYLSYLYDNSSKEDMKVALGFYALLQGIGALSGSVLSSFILNQLSYLGLISSLKLLLITSALLRFLTSFWYLKLKERS</sequence>
<dbReference type="KEGG" id="mcn:Mcup_0878"/>
<feature type="transmembrane region" description="Helical" evidence="1">
    <location>
        <begin position="50"/>
        <end position="69"/>
    </location>
</feature>
<dbReference type="SUPFAM" id="SSF103473">
    <property type="entry name" value="MFS general substrate transporter"/>
    <property type="match status" value="1"/>
</dbReference>
<dbReference type="Pfam" id="PF07690">
    <property type="entry name" value="MFS_1"/>
    <property type="match status" value="1"/>
</dbReference>
<feature type="transmembrane region" description="Helical" evidence="1">
    <location>
        <begin position="154"/>
        <end position="172"/>
    </location>
</feature>
<feature type="transmembrane region" description="Helical" evidence="1">
    <location>
        <begin position="178"/>
        <end position="201"/>
    </location>
</feature>
<dbReference type="HOGENOM" id="CLU_062161_0_0_2"/>
<organism evidence="2 3">
    <name type="scientific">Metallosphaera cuprina (strain Ar-4)</name>
    <dbReference type="NCBI Taxonomy" id="1006006"/>
    <lineage>
        <taxon>Archaea</taxon>
        <taxon>Thermoproteota</taxon>
        <taxon>Thermoprotei</taxon>
        <taxon>Sulfolobales</taxon>
        <taxon>Sulfolobaceae</taxon>
        <taxon>Metallosphaera</taxon>
    </lineage>
</organism>
<dbReference type="PANTHER" id="PTHR23526:SF2">
    <property type="entry name" value="MAJOR FACILITATOR SUPERFAMILY (MFS) PROFILE DOMAIN-CONTAINING PROTEIN"/>
    <property type="match status" value="1"/>
</dbReference>
<feature type="transmembrane region" description="Helical" evidence="1">
    <location>
        <begin position="213"/>
        <end position="234"/>
    </location>
</feature>
<name>F4G2D5_METCR</name>
<keyword evidence="1" id="KW-0472">Membrane</keyword>
<dbReference type="EMBL" id="CP002656">
    <property type="protein sequence ID" value="AEB94983.1"/>
    <property type="molecule type" value="Genomic_DNA"/>
</dbReference>
<keyword evidence="3" id="KW-1185">Reference proteome</keyword>
<feature type="transmembrane region" description="Helical" evidence="1">
    <location>
        <begin position="21"/>
        <end position="44"/>
    </location>
</feature>
<dbReference type="InterPro" id="IPR036259">
    <property type="entry name" value="MFS_trans_sf"/>
</dbReference>
<evidence type="ECO:0000313" key="3">
    <source>
        <dbReference type="Proteomes" id="UP000007812"/>
    </source>
</evidence>
<keyword evidence="1" id="KW-0812">Transmembrane</keyword>
<dbReference type="InterPro" id="IPR052528">
    <property type="entry name" value="Sugar_transport-like"/>
</dbReference>
<dbReference type="Proteomes" id="UP000007812">
    <property type="component" value="Chromosome"/>
</dbReference>
<dbReference type="PATRIC" id="fig|1006006.8.peg.877"/>
<accession>F4G2D5</accession>
<dbReference type="eggNOG" id="arCOG00138">
    <property type="taxonomic scope" value="Archaea"/>
</dbReference>
<keyword evidence="1" id="KW-1133">Transmembrane helix</keyword>
<dbReference type="GO" id="GO:0022857">
    <property type="term" value="F:transmembrane transporter activity"/>
    <property type="evidence" value="ECO:0007669"/>
    <property type="project" value="InterPro"/>
</dbReference>
<feature type="transmembrane region" description="Helical" evidence="1">
    <location>
        <begin position="90"/>
        <end position="110"/>
    </location>
</feature>
<evidence type="ECO:0000256" key="1">
    <source>
        <dbReference type="SAM" id="Phobius"/>
    </source>
</evidence>